<dbReference type="InterPro" id="IPR035965">
    <property type="entry name" value="PAS-like_dom_sf"/>
</dbReference>
<keyword evidence="3" id="KW-0597">Phosphoprotein</keyword>
<keyword evidence="9" id="KW-1133">Transmembrane helix</keyword>
<dbReference type="Pfam" id="PF00512">
    <property type="entry name" value="HisKA"/>
    <property type="match status" value="1"/>
</dbReference>
<dbReference type="PATRIC" id="fig|220754.4.peg.85"/>
<dbReference type="InterPro" id="IPR004358">
    <property type="entry name" value="Sig_transdc_His_kin-like_C"/>
</dbReference>
<dbReference type="InterPro" id="IPR036890">
    <property type="entry name" value="HATPase_C_sf"/>
</dbReference>
<dbReference type="InterPro" id="IPR000014">
    <property type="entry name" value="PAS"/>
</dbReference>
<sequence>MDRLFFTKYENQNGMSGRWFKLLQSNSLTQIKSLMILFILLFILQISLILSGLNDFINDSNHQIIEIMAALLLLLGAIIVFKKYRKIKRFFIDLEEEELNMTALIQSMPDFVCFKDGQGRWIRTNDFGLDLYGLKGKKYRGKTDRELGKVNPFFEEAFEFCMVSDEETWQKAVTVRADESFNIPSGEFKTFDVIKVPIFYEDGSRKALITIGRDITQQKQAEERLVKQEKLAVAGELAAGIAHEIKNPLTSLKGFIQLMREENKLSSDNVDIMSSEMDRIHSIVEELLVLSKPQTRLEQAFSLHSAIEYVVNVLKHQAAEKKVALRIEKTSNKPDFVLGDRNQLIQVFINLVKNGIESMEKGGVLTIQRLQQENEISIYIKDEGIGMPVEKLEKIGEPFFTTKSKGMGLGLTICQKIIHEHKGRIEYESAENEGTTVSVHLPVYKEEKNTENTMSLC</sequence>
<dbReference type="PRINTS" id="PR00344">
    <property type="entry name" value="BCTRLSENSOR"/>
</dbReference>
<dbReference type="PANTHER" id="PTHR43065:SF34">
    <property type="entry name" value="SPORULATION KINASE A"/>
    <property type="match status" value="1"/>
</dbReference>
<dbReference type="CDD" id="cd00082">
    <property type="entry name" value="HisKA"/>
    <property type="match status" value="1"/>
</dbReference>
<dbReference type="AlphaFoldDB" id="A0A0C2RR59"/>
<dbReference type="Gene3D" id="1.10.287.130">
    <property type="match status" value="1"/>
</dbReference>
<dbReference type="SUPFAM" id="SSF55874">
    <property type="entry name" value="ATPase domain of HSP90 chaperone/DNA topoisomerase II/histidine kinase"/>
    <property type="match status" value="1"/>
</dbReference>
<dbReference type="RefSeq" id="WP_232304220.1">
    <property type="nucleotide sequence ID" value="NZ_JXRR01000001.1"/>
</dbReference>
<evidence type="ECO:0000313" key="12">
    <source>
        <dbReference type="EMBL" id="KIL52755.1"/>
    </source>
</evidence>
<dbReference type="InterPro" id="IPR003594">
    <property type="entry name" value="HATPase_dom"/>
</dbReference>
<dbReference type="Gene3D" id="3.30.565.10">
    <property type="entry name" value="Histidine kinase-like ATPase, C-terminal domain"/>
    <property type="match status" value="1"/>
</dbReference>
<dbReference type="InterPro" id="IPR000700">
    <property type="entry name" value="PAS-assoc_C"/>
</dbReference>
<keyword evidence="9" id="KW-0812">Transmembrane</keyword>
<evidence type="ECO:0000256" key="6">
    <source>
        <dbReference type="ARBA" id="ARBA00022777"/>
    </source>
</evidence>
<reference evidence="12 13" key="1">
    <citation type="submission" date="2015-01" db="EMBL/GenBank/DDBJ databases">
        <title>Jeotgalibacillus campisalis genome sequencing.</title>
        <authorList>
            <person name="Goh K.M."/>
            <person name="Chan K.-G."/>
            <person name="Yaakop A.S."/>
            <person name="Ee R."/>
            <person name="Gan H.M."/>
            <person name="Chan C.S."/>
        </authorList>
    </citation>
    <scope>NUCLEOTIDE SEQUENCE [LARGE SCALE GENOMIC DNA]</scope>
    <source>
        <strain evidence="12 13">SF-57</strain>
    </source>
</reference>
<dbReference type="InterPro" id="IPR005467">
    <property type="entry name" value="His_kinase_dom"/>
</dbReference>
<dbReference type="SMART" id="SM00387">
    <property type="entry name" value="HATPase_c"/>
    <property type="match status" value="1"/>
</dbReference>
<comment type="caution">
    <text evidence="12">The sequence shown here is derived from an EMBL/GenBank/DDBJ whole genome shotgun (WGS) entry which is preliminary data.</text>
</comment>
<dbReference type="InterPro" id="IPR036097">
    <property type="entry name" value="HisK_dim/P_sf"/>
</dbReference>
<proteinExistence type="predicted"/>
<feature type="domain" description="PAC" evidence="11">
    <location>
        <begin position="171"/>
        <end position="227"/>
    </location>
</feature>
<dbReference type="InterPro" id="IPR013656">
    <property type="entry name" value="PAS_4"/>
</dbReference>
<accession>A0A0C2RR59</accession>
<organism evidence="12 13">
    <name type="scientific">Jeotgalibacillus campisalis</name>
    <dbReference type="NCBI Taxonomy" id="220754"/>
    <lineage>
        <taxon>Bacteria</taxon>
        <taxon>Bacillati</taxon>
        <taxon>Bacillota</taxon>
        <taxon>Bacilli</taxon>
        <taxon>Bacillales</taxon>
        <taxon>Caryophanaceae</taxon>
        <taxon>Jeotgalibacillus</taxon>
    </lineage>
</organism>
<keyword evidence="9" id="KW-0472">Membrane</keyword>
<dbReference type="SUPFAM" id="SSF55785">
    <property type="entry name" value="PYP-like sensor domain (PAS domain)"/>
    <property type="match status" value="1"/>
</dbReference>
<evidence type="ECO:0000256" key="4">
    <source>
        <dbReference type="ARBA" id="ARBA00022679"/>
    </source>
</evidence>
<keyword evidence="8" id="KW-0902">Two-component regulatory system</keyword>
<dbReference type="InterPro" id="IPR003661">
    <property type="entry name" value="HisK_dim/P_dom"/>
</dbReference>
<evidence type="ECO:0000256" key="2">
    <source>
        <dbReference type="ARBA" id="ARBA00012438"/>
    </source>
</evidence>
<evidence type="ECO:0000259" key="10">
    <source>
        <dbReference type="PROSITE" id="PS50109"/>
    </source>
</evidence>
<feature type="domain" description="Histidine kinase" evidence="10">
    <location>
        <begin position="240"/>
        <end position="445"/>
    </location>
</feature>
<keyword evidence="6 12" id="KW-0418">Kinase</keyword>
<evidence type="ECO:0000256" key="1">
    <source>
        <dbReference type="ARBA" id="ARBA00000085"/>
    </source>
</evidence>
<feature type="transmembrane region" description="Helical" evidence="9">
    <location>
        <begin position="34"/>
        <end position="52"/>
    </location>
</feature>
<dbReference type="GO" id="GO:0005524">
    <property type="term" value="F:ATP binding"/>
    <property type="evidence" value="ECO:0007669"/>
    <property type="project" value="UniProtKB-KW"/>
</dbReference>
<evidence type="ECO:0000313" key="13">
    <source>
        <dbReference type="Proteomes" id="UP000031972"/>
    </source>
</evidence>
<feature type="transmembrane region" description="Helical" evidence="9">
    <location>
        <begin position="64"/>
        <end position="81"/>
    </location>
</feature>
<dbReference type="Gene3D" id="3.30.450.20">
    <property type="entry name" value="PAS domain"/>
    <property type="match status" value="1"/>
</dbReference>
<keyword evidence="5" id="KW-0547">Nucleotide-binding</keyword>
<dbReference type="Pfam" id="PF02518">
    <property type="entry name" value="HATPase_c"/>
    <property type="match status" value="1"/>
</dbReference>
<comment type="catalytic activity">
    <reaction evidence="1">
        <text>ATP + protein L-histidine = ADP + protein N-phospho-L-histidine.</text>
        <dbReference type="EC" id="2.7.13.3"/>
    </reaction>
</comment>
<dbReference type="Pfam" id="PF08448">
    <property type="entry name" value="PAS_4"/>
    <property type="match status" value="1"/>
</dbReference>
<dbReference type="SMART" id="SM00388">
    <property type="entry name" value="HisKA"/>
    <property type="match status" value="1"/>
</dbReference>
<dbReference type="NCBIfam" id="TIGR00229">
    <property type="entry name" value="sensory_box"/>
    <property type="match status" value="1"/>
</dbReference>
<name>A0A0C2RR59_9BACL</name>
<evidence type="ECO:0000256" key="3">
    <source>
        <dbReference type="ARBA" id="ARBA00022553"/>
    </source>
</evidence>
<dbReference type="PROSITE" id="PS50113">
    <property type="entry name" value="PAC"/>
    <property type="match status" value="1"/>
</dbReference>
<evidence type="ECO:0000256" key="5">
    <source>
        <dbReference type="ARBA" id="ARBA00022741"/>
    </source>
</evidence>
<keyword evidence="13" id="KW-1185">Reference proteome</keyword>
<evidence type="ECO:0000256" key="7">
    <source>
        <dbReference type="ARBA" id="ARBA00022840"/>
    </source>
</evidence>
<dbReference type="Proteomes" id="UP000031972">
    <property type="component" value="Unassembled WGS sequence"/>
</dbReference>
<gene>
    <name evidence="12" type="ORF">KR50_00840</name>
</gene>
<dbReference type="GO" id="GO:0000155">
    <property type="term" value="F:phosphorelay sensor kinase activity"/>
    <property type="evidence" value="ECO:0007669"/>
    <property type="project" value="InterPro"/>
</dbReference>
<keyword evidence="7" id="KW-0067">ATP-binding</keyword>
<dbReference type="EMBL" id="JXRR01000001">
    <property type="protein sequence ID" value="KIL52755.1"/>
    <property type="molecule type" value="Genomic_DNA"/>
</dbReference>
<dbReference type="SUPFAM" id="SSF47384">
    <property type="entry name" value="Homodimeric domain of signal transducing histidine kinase"/>
    <property type="match status" value="1"/>
</dbReference>
<keyword evidence="4 12" id="KW-0808">Transferase</keyword>
<dbReference type="PROSITE" id="PS50109">
    <property type="entry name" value="HIS_KIN"/>
    <property type="match status" value="1"/>
</dbReference>
<evidence type="ECO:0000256" key="9">
    <source>
        <dbReference type="SAM" id="Phobius"/>
    </source>
</evidence>
<dbReference type="EC" id="2.7.13.3" evidence="2"/>
<evidence type="ECO:0000259" key="11">
    <source>
        <dbReference type="PROSITE" id="PS50113"/>
    </source>
</evidence>
<dbReference type="PANTHER" id="PTHR43065">
    <property type="entry name" value="SENSOR HISTIDINE KINASE"/>
    <property type="match status" value="1"/>
</dbReference>
<evidence type="ECO:0000256" key="8">
    <source>
        <dbReference type="ARBA" id="ARBA00023012"/>
    </source>
</evidence>
<protein>
    <recommendedName>
        <fullName evidence="2">histidine kinase</fullName>
        <ecNumber evidence="2">2.7.13.3</ecNumber>
    </recommendedName>
</protein>